<dbReference type="Proteomes" id="UP000593561">
    <property type="component" value="Unassembled WGS sequence"/>
</dbReference>
<evidence type="ECO:0000313" key="2">
    <source>
        <dbReference type="Proteomes" id="UP000593561"/>
    </source>
</evidence>
<dbReference type="PROSITE" id="PS51257">
    <property type="entry name" value="PROKAR_LIPOPROTEIN"/>
    <property type="match status" value="1"/>
</dbReference>
<dbReference type="AlphaFoldDB" id="A0A7J8SIL6"/>
<reference evidence="1 2" key="1">
    <citation type="journal article" date="2019" name="Genome Biol. Evol.">
        <title>Insights into the evolution of the New World diploid cottons (Gossypium, subgenus Houzingenia) based on genome sequencing.</title>
        <authorList>
            <person name="Grover C.E."/>
            <person name="Arick M.A. 2nd"/>
            <person name="Thrash A."/>
            <person name="Conover J.L."/>
            <person name="Sanders W.S."/>
            <person name="Peterson D.G."/>
            <person name="Frelichowski J.E."/>
            <person name="Scheffler J.A."/>
            <person name="Scheffler B.E."/>
            <person name="Wendel J.F."/>
        </authorList>
    </citation>
    <scope>NUCLEOTIDE SEQUENCE [LARGE SCALE GENOMIC DNA]</scope>
    <source>
        <strain evidence="1">27</strain>
        <tissue evidence="1">Leaf</tissue>
    </source>
</reference>
<protein>
    <submittedName>
        <fullName evidence="1">Uncharacterized protein</fullName>
    </submittedName>
</protein>
<proteinExistence type="predicted"/>
<evidence type="ECO:0000313" key="1">
    <source>
        <dbReference type="EMBL" id="MBA0625909.1"/>
    </source>
</evidence>
<gene>
    <name evidence="1" type="ORF">Godav_003655</name>
</gene>
<dbReference type="EMBL" id="JABFAC010000010">
    <property type="protein sequence ID" value="MBA0625909.1"/>
    <property type="molecule type" value="Genomic_DNA"/>
</dbReference>
<keyword evidence="2" id="KW-1185">Reference proteome</keyword>
<organism evidence="1 2">
    <name type="scientific">Gossypium davidsonii</name>
    <name type="common">Davidson's cotton</name>
    <name type="synonym">Gossypium klotzschianum subsp. davidsonii</name>
    <dbReference type="NCBI Taxonomy" id="34287"/>
    <lineage>
        <taxon>Eukaryota</taxon>
        <taxon>Viridiplantae</taxon>
        <taxon>Streptophyta</taxon>
        <taxon>Embryophyta</taxon>
        <taxon>Tracheophyta</taxon>
        <taxon>Spermatophyta</taxon>
        <taxon>Magnoliopsida</taxon>
        <taxon>eudicotyledons</taxon>
        <taxon>Gunneridae</taxon>
        <taxon>Pentapetalae</taxon>
        <taxon>rosids</taxon>
        <taxon>malvids</taxon>
        <taxon>Malvales</taxon>
        <taxon>Malvaceae</taxon>
        <taxon>Malvoideae</taxon>
        <taxon>Gossypium</taxon>
    </lineage>
</organism>
<comment type="caution">
    <text evidence="1">The sequence shown here is derived from an EMBL/GenBank/DDBJ whole genome shotgun (WGS) entry which is preliminary data.</text>
</comment>
<accession>A0A7J8SIL6</accession>
<sequence length="16" mass="1871">MHAKLWLLSLIWSGCL</sequence>
<name>A0A7J8SIL6_GOSDV</name>